<protein>
    <recommendedName>
        <fullName evidence="4">DUF4355 domain-containing protein</fullName>
    </recommendedName>
</protein>
<evidence type="ECO:0000313" key="3">
    <source>
        <dbReference type="Proteomes" id="UP000263232"/>
    </source>
</evidence>
<keyword evidence="3" id="KW-1185">Reference proteome</keyword>
<dbReference type="KEGG" id="abae:CL176_02110"/>
<gene>
    <name evidence="2" type="ORF">CL176_02110</name>
</gene>
<dbReference type="EMBL" id="CP023434">
    <property type="protein sequence ID" value="AXY24913.1"/>
    <property type="molecule type" value="Genomic_DNA"/>
</dbReference>
<reference evidence="2 3" key="1">
    <citation type="submission" date="2017-09" db="EMBL/GenBank/DDBJ databases">
        <title>Complete genome sequence of Oxytococcus suis strain ZY16052.</title>
        <authorList>
            <person name="Li F."/>
        </authorList>
    </citation>
    <scope>NUCLEOTIDE SEQUENCE [LARGE SCALE GENOMIC DNA]</scope>
    <source>
        <strain evidence="2 3">ZY16052</strain>
    </source>
</reference>
<dbReference type="AlphaFoldDB" id="A0A347WIK6"/>
<accession>A0A347WIK6</accession>
<dbReference type="Pfam" id="PF14265">
    <property type="entry name" value="DUF4355"/>
    <property type="match status" value="1"/>
</dbReference>
<name>A0A347WIK6_9LACT</name>
<dbReference type="RefSeq" id="WP_118989835.1">
    <property type="nucleotide sequence ID" value="NZ_CP023434.1"/>
</dbReference>
<dbReference type="OrthoDB" id="3194827at2"/>
<organism evidence="2 3">
    <name type="scientific">Suicoccus acidiformans</name>
    <dbReference type="NCBI Taxonomy" id="2036206"/>
    <lineage>
        <taxon>Bacteria</taxon>
        <taxon>Bacillati</taxon>
        <taxon>Bacillota</taxon>
        <taxon>Bacilli</taxon>
        <taxon>Lactobacillales</taxon>
        <taxon>Aerococcaceae</taxon>
        <taxon>Suicoccus</taxon>
    </lineage>
</organism>
<dbReference type="Proteomes" id="UP000263232">
    <property type="component" value="Chromosome"/>
</dbReference>
<feature type="compositionally biased region" description="Acidic residues" evidence="1">
    <location>
        <begin position="1"/>
        <end position="25"/>
    </location>
</feature>
<proteinExistence type="predicted"/>
<feature type="region of interest" description="Disordered" evidence="1">
    <location>
        <begin position="1"/>
        <end position="31"/>
    </location>
</feature>
<sequence length="195" mass="22307">MNEEEIKDIESTEEEQVDTQEEVEQPELKYTDEDVDRIINKKVAEISAKKERELEDKLNEAEKLRKMNADQKAKYEAEKKDERIAELEAKLNRKDLETEATNMLAGHDILANEGVLSYVVRDSAEETQTAVNGFVDLVNELADKKVKQALAGKTPTKIGNASQPVKKLSEMTYTEKVELKAKNPQHYQTLLEQER</sequence>
<evidence type="ECO:0000313" key="2">
    <source>
        <dbReference type="EMBL" id="AXY24913.1"/>
    </source>
</evidence>
<evidence type="ECO:0008006" key="4">
    <source>
        <dbReference type="Google" id="ProtNLM"/>
    </source>
</evidence>
<dbReference type="InterPro" id="IPR025580">
    <property type="entry name" value="Gp46"/>
</dbReference>
<evidence type="ECO:0000256" key="1">
    <source>
        <dbReference type="SAM" id="MobiDB-lite"/>
    </source>
</evidence>